<proteinExistence type="predicted"/>
<evidence type="ECO:0000256" key="1">
    <source>
        <dbReference type="SAM" id="SignalP"/>
    </source>
</evidence>
<feature type="chain" id="PRO_5047122592" evidence="1">
    <location>
        <begin position="22"/>
        <end position="139"/>
    </location>
</feature>
<dbReference type="RefSeq" id="WP_345252673.1">
    <property type="nucleotide sequence ID" value="NZ_BAABGY010000001.1"/>
</dbReference>
<accession>A0ABP8G642</accession>
<keyword evidence="1" id="KW-0732">Signal</keyword>
<gene>
    <name evidence="2" type="ORF">GCM10023184_01570</name>
</gene>
<organism evidence="2 3">
    <name type="scientific">Flaviaesturariibacter amylovorans</name>
    <dbReference type="NCBI Taxonomy" id="1084520"/>
    <lineage>
        <taxon>Bacteria</taxon>
        <taxon>Pseudomonadati</taxon>
        <taxon>Bacteroidota</taxon>
        <taxon>Chitinophagia</taxon>
        <taxon>Chitinophagales</taxon>
        <taxon>Chitinophagaceae</taxon>
        <taxon>Flaviaestuariibacter</taxon>
    </lineage>
</organism>
<keyword evidence="3" id="KW-1185">Reference proteome</keyword>
<protein>
    <submittedName>
        <fullName evidence="2">Uncharacterized protein</fullName>
    </submittedName>
</protein>
<sequence length="139" mass="15491">MSRFRTACTLLVVSLSFLSFAPPPPASSVANSTWGGTDSDGDAYEFYFHPDGHVRYSTNPGSATAASYDSKADVWSQNGNTVVVVLRKYSTYLSTIRGNTMEGEAWNRNDASWSYTWKMRGKGDLRSKTEPRIRMEEGR</sequence>
<evidence type="ECO:0000313" key="3">
    <source>
        <dbReference type="Proteomes" id="UP001501725"/>
    </source>
</evidence>
<name>A0ABP8G642_9BACT</name>
<dbReference type="EMBL" id="BAABGY010000001">
    <property type="protein sequence ID" value="GAA4317755.1"/>
    <property type="molecule type" value="Genomic_DNA"/>
</dbReference>
<reference evidence="3" key="1">
    <citation type="journal article" date="2019" name="Int. J. Syst. Evol. Microbiol.">
        <title>The Global Catalogue of Microorganisms (GCM) 10K type strain sequencing project: providing services to taxonomists for standard genome sequencing and annotation.</title>
        <authorList>
            <consortium name="The Broad Institute Genomics Platform"/>
            <consortium name="The Broad Institute Genome Sequencing Center for Infectious Disease"/>
            <person name="Wu L."/>
            <person name="Ma J."/>
        </authorList>
    </citation>
    <scope>NUCLEOTIDE SEQUENCE [LARGE SCALE GENOMIC DNA]</scope>
    <source>
        <strain evidence="3">JCM 17919</strain>
    </source>
</reference>
<dbReference type="Proteomes" id="UP001501725">
    <property type="component" value="Unassembled WGS sequence"/>
</dbReference>
<feature type="signal peptide" evidence="1">
    <location>
        <begin position="1"/>
        <end position="21"/>
    </location>
</feature>
<evidence type="ECO:0000313" key="2">
    <source>
        <dbReference type="EMBL" id="GAA4317755.1"/>
    </source>
</evidence>
<comment type="caution">
    <text evidence="2">The sequence shown here is derived from an EMBL/GenBank/DDBJ whole genome shotgun (WGS) entry which is preliminary data.</text>
</comment>